<dbReference type="InterPro" id="IPR046112">
    <property type="entry name" value="DUF6049"/>
</dbReference>
<keyword evidence="4" id="KW-1185">Reference proteome</keyword>
<evidence type="ECO:0000313" key="3">
    <source>
        <dbReference type="EMBL" id="QKJ25891.1"/>
    </source>
</evidence>
<reference evidence="3 4" key="1">
    <citation type="submission" date="2020-05" db="EMBL/GenBank/DDBJ databases">
        <title>Aquirufa sp. strain 15G-AUS-rot a new Aquirufa species.</title>
        <authorList>
            <person name="Pitt A."/>
            <person name="Hahn M.W."/>
        </authorList>
    </citation>
    <scope>NUCLEOTIDE SEQUENCE [LARGE SCALE GENOMIC DNA]</scope>
    <source>
        <strain evidence="3 4">15G-AUS-rot</strain>
    </source>
</reference>
<keyword evidence="1" id="KW-0812">Transmembrane</keyword>
<sequence length="157" mass="17261">MKRLLALVLTMLALVSPAQAETSELYIVPGSEINLVARDGRIPVTIKNDSLETQTVTLNGASTTFRLEILSTTEVTIPAGSSQLAEIPVRALANGPVELKVWLEQDGREIGESELLQVNVNYDVELFLLVSFGFLMFALIVVGIFRTVLKFRRRASD</sequence>
<evidence type="ECO:0000256" key="1">
    <source>
        <dbReference type="SAM" id="Phobius"/>
    </source>
</evidence>
<keyword evidence="1" id="KW-1133">Transmembrane helix</keyword>
<dbReference type="AlphaFoldDB" id="A0A7D4TJR2"/>
<dbReference type="Pfam" id="PF19516">
    <property type="entry name" value="DUF6049"/>
    <property type="match status" value="1"/>
</dbReference>
<dbReference type="RefSeq" id="WP_173494187.1">
    <property type="nucleotide sequence ID" value="NZ_CP054056.1"/>
</dbReference>
<proteinExistence type="predicted"/>
<feature type="signal peptide" evidence="2">
    <location>
        <begin position="1"/>
        <end position="20"/>
    </location>
</feature>
<evidence type="ECO:0000313" key="4">
    <source>
        <dbReference type="Proteomes" id="UP000501003"/>
    </source>
</evidence>
<protein>
    <submittedName>
        <fullName evidence="3">Uncharacterized protein</fullName>
    </submittedName>
</protein>
<keyword evidence="2" id="KW-0732">Signal</keyword>
<accession>A0A7D4TJR2</accession>
<gene>
    <name evidence="3" type="ORF">HRU87_07035</name>
</gene>
<dbReference type="EMBL" id="CP054056">
    <property type="protein sequence ID" value="QKJ25891.1"/>
    <property type="molecule type" value="Genomic_DNA"/>
</dbReference>
<dbReference type="KEGG" id="aqg:HRU87_07035"/>
<evidence type="ECO:0000256" key="2">
    <source>
        <dbReference type="SAM" id="SignalP"/>
    </source>
</evidence>
<name>A0A7D4TJR2_9MICO</name>
<feature type="chain" id="PRO_5028987175" evidence="2">
    <location>
        <begin position="21"/>
        <end position="157"/>
    </location>
</feature>
<keyword evidence="1" id="KW-0472">Membrane</keyword>
<feature type="transmembrane region" description="Helical" evidence="1">
    <location>
        <begin position="126"/>
        <end position="149"/>
    </location>
</feature>
<organism evidence="3 4">
    <name type="scientific">Aquiluna borgnonia</name>
    <dbReference type="NCBI Taxonomy" id="2499157"/>
    <lineage>
        <taxon>Bacteria</taxon>
        <taxon>Bacillati</taxon>
        <taxon>Actinomycetota</taxon>
        <taxon>Actinomycetes</taxon>
        <taxon>Micrococcales</taxon>
        <taxon>Microbacteriaceae</taxon>
        <taxon>Luna cluster</taxon>
        <taxon>Luna-1 subcluster</taxon>
        <taxon>Aquiluna</taxon>
    </lineage>
</organism>
<dbReference type="Proteomes" id="UP000501003">
    <property type="component" value="Chromosome"/>
</dbReference>